<dbReference type="AlphaFoldDB" id="A0A1S8NIW5"/>
<gene>
    <name evidence="2" type="ORF">CLOSAC_05840</name>
</gene>
<name>A0A1S8NIW5_CLOSA</name>
<keyword evidence="1" id="KW-1133">Transmembrane helix</keyword>
<keyword evidence="1" id="KW-0472">Membrane</keyword>
<evidence type="ECO:0000256" key="1">
    <source>
        <dbReference type="SAM" id="Phobius"/>
    </source>
</evidence>
<sequence length="135" mass="15496">MMNDNLLYLKKYSTNYKKNKKSKSRLVSSKNPNLLPSICLIIIILTAMFITRTKYICNNSKNLQFAVEYNLTTGFSSKNKLLRVQTMSLISSDEESAIIEAFGLSKSAPHKSTIIRASFKRDNDRTWYLDKILDS</sequence>
<evidence type="ECO:0000313" key="2">
    <source>
        <dbReference type="EMBL" id="OOM16313.1"/>
    </source>
</evidence>
<comment type="caution">
    <text evidence="2">The sequence shown here is derived from an EMBL/GenBank/DDBJ whole genome shotgun (WGS) entry which is preliminary data.</text>
</comment>
<accession>A0A1S8NIW5</accession>
<dbReference type="Proteomes" id="UP000191154">
    <property type="component" value="Unassembled WGS sequence"/>
</dbReference>
<keyword evidence="1" id="KW-0812">Transmembrane</keyword>
<dbReference type="STRING" id="169679.CSACC_39790"/>
<reference evidence="2 3" key="1">
    <citation type="submission" date="2016-05" db="EMBL/GenBank/DDBJ databases">
        <title>Microbial solvent formation.</title>
        <authorList>
            <person name="Poehlein A."/>
            <person name="Montoya Solano J.D."/>
            <person name="Flitsch S."/>
            <person name="Krabben P."/>
            <person name="Duerre P."/>
            <person name="Daniel R."/>
        </authorList>
    </citation>
    <scope>NUCLEOTIDE SEQUENCE [LARGE SCALE GENOMIC DNA]</scope>
    <source>
        <strain evidence="2 3">L1-8</strain>
    </source>
</reference>
<feature type="transmembrane region" description="Helical" evidence="1">
    <location>
        <begin position="34"/>
        <end position="51"/>
    </location>
</feature>
<organism evidence="2 3">
    <name type="scientific">Clostridium saccharobutylicum</name>
    <dbReference type="NCBI Taxonomy" id="169679"/>
    <lineage>
        <taxon>Bacteria</taxon>
        <taxon>Bacillati</taxon>
        <taxon>Bacillota</taxon>
        <taxon>Clostridia</taxon>
        <taxon>Eubacteriales</taxon>
        <taxon>Clostridiaceae</taxon>
        <taxon>Clostridium</taxon>
    </lineage>
</organism>
<evidence type="ECO:0000313" key="3">
    <source>
        <dbReference type="Proteomes" id="UP000191154"/>
    </source>
</evidence>
<dbReference type="EMBL" id="LZYZ01000001">
    <property type="protein sequence ID" value="OOM16313.1"/>
    <property type="molecule type" value="Genomic_DNA"/>
</dbReference>
<protein>
    <submittedName>
        <fullName evidence="2">Uncharacterized protein</fullName>
    </submittedName>
</protein>
<proteinExistence type="predicted"/>